<evidence type="ECO:0000256" key="1">
    <source>
        <dbReference type="SAM" id="MobiDB-lite"/>
    </source>
</evidence>
<dbReference type="AlphaFoldDB" id="A0A9P5WYB7"/>
<feature type="compositionally biased region" description="Pro residues" evidence="1">
    <location>
        <begin position="264"/>
        <end position="273"/>
    </location>
</feature>
<evidence type="ECO:0000313" key="3">
    <source>
        <dbReference type="Proteomes" id="UP000807342"/>
    </source>
</evidence>
<gene>
    <name evidence="2" type="ORF">P691DRAFT_784047</name>
</gene>
<organism evidence="2 3">
    <name type="scientific">Macrolepiota fuliginosa MF-IS2</name>
    <dbReference type="NCBI Taxonomy" id="1400762"/>
    <lineage>
        <taxon>Eukaryota</taxon>
        <taxon>Fungi</taxon>
        <taxon>Dikarya</taxon>
        <taxon>Basidiomycota</taxon>
        <taxon>Agaricomycotina</taxon>
        <taxon>Agaricomycetes</taxon>
        <taxon>Agaricomycetidae</taxon>
        <taxon>Agaricales</taxon>
        <taxon>Agaricineae</taxon>
        <taxon>Agaricaceae</taxon>
        <taxon>Macrolepiota</taxon>
    </lineage>
</organism>
<evidence type="ECO:0000313" key="2">
    <source>
        <dbReference type="EMBL" id="KAF9439977.1"/>
    </source>
</evidence>
<dbReference type="Proteomes" id="UP000807342">
    <property type="component" value="Unassembled WGS sequence"/>
</dbReference>
<comment type="caution">
    <text evidence="2">The sequence shown here is derived from an EMBL/GenBank/DDBJ whole genome shotgun (WGS) entry which is preliminary data.</text>
</comment>
<feature type="compositionally biased region" description="Acidic residues" evidence="1">
    <location>
        <begin position="298"/>
        <end position="310"/>
    </location>
</feature>
<reference evidence="2" key="1">
    <citation type="submission" date="2020-11" db="EMBL/GenBank/DDBJ databases">
        <authorList>
            <consortium name="DOE Joint Genome Institute"/>
            <person name="Ahrendt S."/>
            <person name="Riley R."/>
            <person name="Andreopoulos W."/>
            <person name="Labutti K."/>
            <person name="Pangilinan J."/>
            <person name="Ruiz-Duenas F.J."/>
            <person name="Barrasa J.M."/>
            <person name="Sanchez-Garcia M."/>
            <person name="Camarero S."/>
            <person name="Miyauchi S."/>
            <person name="Serrano A."/>
            <person name="Linde D."/>
            <person name="Babiker R."/>
            <person name="Drula E."/>
            <person name="Ayuso-Fernandez I."/>
            <person name="Pacheco R."/>
            <person name="Padilla G."/>
            <person name="Ferreira P."/>
            <person name="Barriuso J."/>
            <person name="Kellner H."/>
            <person name="Castanera R."/>
            <person name="Alfaro M."/>
            <person name="Ramirez L."/>
            <person name="Pisabarro A.G."/>
            <person name="Kuo A."/>
            <person name="Tritt A."/>
            <person name="Lipzen A."/>
            <person name="He G."/>
            <person name="Yan M."/>
            <person name="Ng V."/>
            <person name="Cullen D."/>
            <person name="Martin F."/>
            <person name="Rosso M.-N."/>
            <person name="Henrissat B."/>
            <person name="Hibbett D."/>
            <person name="Martinez A.T."/>
            <person name="Grigoriev I.V."/>
        </authorList>
    </citation>
    <scope>NUCLEOTIDE SEQUENCE</scope>
    <source>
        <strain evidence="2">MF-IS2</strain>
    </source>
</reference>
<dbReference type="OrthoDB" id="2997340at2759"/>
<sequence length="323" mass="35764">MRPPHFLLPLLLQPPHLLLQLLLLLPILVADLRMLALQPETSTLQPPLSCMAPHMHLQQFYIEAPNIPSDTSLPSLVNMANCALTCARSTLKVNTAYISPCGITCVMASVPSTSDLNIIKATLSGGLLGACVSILASRSFIKIIDVPFFQAGTATPFSNAEVDAQLQHSIIPSNFIVHWHYSLLFNRGQVTIKGAKAHTGTPQCQQCWKWGHTTDVPCSHVHACINCGNPHAANNQCCPYRHHQFNWTWIKDWSIQDTLACKGIPPPPTTPHGPKPRPHDPTVHPIQRDTTAPPLPPIEEEDDKGDDDEMEFSHELDNYDFRE</sequence>
<proteinExistence type="predicted"/>
<keyword evidence="3" id="KW-1185">Reference proteome</keyword>
<feature type="region of interest" description="Disordered" evidence="1">
    <location>
        <begin position="261"/>
        <end position="323"/>
    </location>
</feature>
<feature type="compositionally biased region" description="Basic and acidic residues" evidence="1">
    <location>
        <begin position="311"/>
        <end position="323"/>
    </location>
</feature>
<name>A0A9P5WYB7_9AGAR</name>
<dbReference type="EMBL" id="MU153057">
    <property type="protein sequence ID" value="KAF9439977.1"/>
    <property type="molecule type" value="Genomic_DNA"/>
</dbReference>
<protein>
    <submittedName>
        <fullName evidence="2">Uncharacterized protein</fullName>
    </submittedName>
</protein>
<accession>A0A9P5WYB7</accession>